<dbReference type="GO" id="GO:0005839">
    <property type="term" value="C:proteasome core complex"/>
    <property type="evidence" value="ECO:0007669"/>
    <property type="project" value="InterPro"/>
</dbReference>
<proteinExistence type="predicted"/>
<dbReference type="GO" id="GO:0005737">
    <property type="term" value="C:cytoplasm"/>
    <property type="evidence" value="ECO:0007669"/>
    <property type="project" value="TreeGrafter"/>
</dbReference>
<dbReference type="GO" id="GO:0004298">
    <property type="term" value="F:threonine-type endopeptidase activity"/>
    <property type="evidence" value="ECO:0007669"/>
    <property type="project" value="UniProtKB-KW"/>
</dbReference>
<name>A0A1R3IUQ4_9ROSI</name>
<dbReference type="Proteomes" id="UP000187203">
    <property type="component" value="Unassembled WGS sequence"/>
</dbReference>
<keyword evidence="7" id="KW-1185">Reference proteome</keyword>
<keyword evidence="3" id="KW-0378">Hydrolase</keyword>
<dbReference type="Gene3D" id="3.60.20.10">
    <property type="entry name" value="Glutamine Phosphoribosylpyrophosphate, subunit 1, domain 1"/>
    <property type="match status" value="1"/>
</dbReference>
<dbReference type="InterPro" id="IPR029055">
    <property type="entry name" value="Ntn_hydrolases_N"/>
</dbReference>
<dbReference type="SUPFAM" id="SSF56235">
    <property type="entry name" value="N-terminal nucleophile aminohydrolases (Ntn hydrolases)"/>
    <property type="match status" value="1"/>
</dbReference>
<dbReference type="InterPro" id="IPR023333">
    <property type="entry name" value="Proteasome_suB-type"/>
</dbReference>
<feature type="region of interest" description="Disordered" evidence="5">
    <location>
        <begin position="48"/>
        <end position="68"/>
    </location>
</feature>
<evidence type="ECO:0000256" key="3">
    <source>
        <dbReference type="ARBA" id="ARBA00022801"/>
    </source>
</evidence>
<dbReference type="EMBL" id="AWUE01017594">
    <property type="protein sequence ID" value="OMO86319.1"/>
    <property type="molecule type" value="Genomic_DNA"/>
</dbReference>
<evidence type="ECO:0000256" key="1">
    <source>
        <dbReference type="ARBA" id="ARBA00022670"/>
    </source>
</evidence>
<evidence type="ECO:0000256" key="5">
    <source>
        <dbReference type="SAM" id="MobiDB-lite"/>
    </source>
</evidence>
<keyword evidence="1" id="KW-0645">Protease</keyword>
<organism evidence="6 7">
    <name type="scientific">Corchorus olitorius</name>
    <dbReference type="NCBI Taxonomy" id="93759"/>
    <lineage>
        <taxon>Eukaryota</taxon>
        <taxon>Viridiplantae</taxon>
        <taxon>Streptophyta</taxon>
        <taxon>Embryophyta</taxon>
        <taxon>Tracheophyta</taxon>
        <taxon>Spermatophyta</taxon>
        <taxon>Magnoliopsida</taxon>
        <taxon>eudicotyledons</taxon>
        <taxon>Gunneridae</taxon>
        <taxon>Pentapetalae</taxon>
        <taxon>rosids</taxon>
        <taxon>malvids</taxon>
        <taxon>Malvales</taxon>
        <taxon>Malvaceae</taxon>
        <taxon>Grewioideae</taxon>
        <taxon>Apeibeae</taxon>
        <taxon>Corchorus</taxon>
    </lineage>
</organism>
<accession>A0A1R3IUQ4</accession>
<evidence type="ECO:0000313" key="7">
    <source>
        <dbReference type="Proteomes" id="UP000187203"/>
    </source>
</evidence>
<evidence type="ECO:0000313" key="6">
    <source>
        <dbReference type="EMBL" id="OMO86319.1"/>
    </source>
</evidence>
<dbReference type="Pfam" id="PF00227">
    <property type="entry name" value="Proteasome"/>
    <property type="match status" value="1"/>
</dbReference>
<dbReference type="OrthoDB" id="429533at2759"/>
<keyword evidence="2" id="KW-0888">Threonine protease</keyword>
<dbReference type="InterPro" id="IPR001353">
    <property type="entry name" value="Proteasome_sua/b"/>
</dbReference>
<evidence type="ECO:0000256" key="4">
    <source>
        <dbReference type="ARBA" id="ARBA00023242"/>
    </source>
</evidence>
<dbReference type="GO" id="GO:0051603">
    <property type="term" value="P:proteolysis involved in protein catabolic process"/>
    <property type="evidence" value="ECO:0007669"/>
    <property type="project" value="InterPro"/>
</dbReference>
<keyword evidence="4" id="KW-0539">Nucleus</keyword>
<evidence type="ECO:0000256" key="2">
    <source>
        <dbReference type="ARBA" id="ARBA00022698"/>
    </source>
</evidence>
<dbReference type="AlphaFoldDB" id="A0A1R3IUQ4"/>
<keyword evidence="6" id="KW-0647">Proteasome</keyword>
<reference evidence="7" key="1">
    <citation type="submission" date="2013-09" db="EMBL/GenBank/DDBJ databases">
        <title>Corchorus olitorius genome sequencing.</title>
        <authorList>
            <person name="Alam M."/>
            <person name="Haque M.S."/>
            <person name="Islam M.S."/>
            <person name="Emdad E.M."/>
            <person name="Islam M.M."/>
            <person name="Ahmed B."/>
            <person name="Halim A."/>
            <person name="Hossen Q.M.M."/>
            <person name="Hossain M.Z."/>
            <person name="Ahmed R."/>
            <person name="Khan M.M."/>
            <person name="Islam R."/>
            <person name="Rashid M.M."/>
            <person name="Khan S.A."/>
            <person name="Rahman M.S."/>
            <person name="Alam M."/>
            <person name="Yahiya A.S."/>
            <person name="Khan M.S."/>
            <person name="Azam M.S."/>
            <person name="Haque T."/>
            <person name="Lashkar M.Z.H."/>
            <person name="Akhand A.I."/>
            <person name="Morshed G."/>
            <person name="Roy S."/>
            <person name="Uddin K.S."/>
            <person name="Rabeya T."/>
            <person name="Hossain A.S."/>
            <person name="Chowdhury A."/>
            <person name="Snigdha A.R."/>
            <person name="Mortoza M.S."/>
            <person name="Matin S.A."/>
            <person name="Hoque S.M.E."/>
            <person name="Islam M.K."/>
            <person name="Roy D.K."/>
            <person name="Haider R."/>
            <person name="Moosa M.M."/>
            <person name="Elias S.M."/>
            <person name="Hasan A.M."/>
            <person name="Jahan S."/>
            <person name="Shafiuddin M."/>
            <person name="Mahmood N."/>
            <person name="Shommy N.S."/>
        </authorList>
    </citation>
    <scope>NUCLEOTIDE SEQUENCE [LARGE SCALE GENOMIC DNA]</scope>
    <source>
        <strain evidence="7">cv. O-4</strain>
    </source>
</reference>
<dbReference type="PANTHER" id="PTHR32194">
    <property type="entry name" value="METALLOPROTEASE TLDD"/>
    <property type="match status" value="1"/>
</dbReference>
<protein>
    <submittedName>
        <fullName evidence="6">Proteasome, subunit alpha/beta</fullName>
    </submittedName>
</protein>
<comment type="caution">
    <text evidence="6">The sequence shown here is derived from an EMBL/GenBank/DDBJ whole genome shotgun (WGS) entry which is preliminary data.</text>
</comment>
<dbReference type="PANTHER" id="PTHR32194:SF4">
    <property type="entry name" value="PROTEASOME SUBUNIT BETA TYPE-7"/>
    <property type="match status" value="1"/>
</dbReference>
<gene>
    <name evidence="6" type="ORF">COLO4_21246</name>
</gene>
<sequence>MAIKIARPRLLKDGSIANLETLEGRYKSNLSECDREHEVHCKVDTGKTYARKNGRGRSKEDLGRSHPLSRYKTKRATVGPIVCDKNYEKIHYMAPNIYCCGARTAADTEGSDWYQGHVQAALVLGRVDVTGPHFHTIYPHGSTDALPFAMMGSGSLAVMAVFESKYREGLILSSFVIYHEAVVNFIWIHKICYDFD</sequence>
<dbReference type="STRING" id="93759.A0A1R3IUQ4"/>